<protein>
    <recommendedName>
        <fullName evidence="12">CRISPR-associated endonuclease Cas9</fullName>
        <ecNumber evidence="12">3.1.-.-</ecNumber>
    </recommendedName>
</protein>
<dbReference type="Gene3D" id="3.30.420.10">
    <property type="entry name" value="Ribonuclease H-like superfamily/Ribonuclease H"/>
    <property type="match status" value="3"/>
</dbReference>
<comment type="function">
    <text evidence="12">CRISPR (clustered regularly interspaced short palindromic repeat) is an adaptive immune system that provides protection against mobile genetic elements (viruses, transposable elements and conjugative plasmids). CRISPR clusters contain spacers, sequences complementary to antecedent mobile elements, and target invading nucleic acids. CRISPR clusters are transcribed and processed into CRISPR RNA (crRNA). In type II CRISPR systems correct processing of pre-crRNA requires a trans-encoded small RNA (tracrRNA), endogenous ribonuclease 3 (rnc) and this protein. The tracrRNA serves as a guide for ribonuclease 3-aided processing of pre-crRNA. Subsequently Cas9/crRNA/tracrRNA endonucleolytically cleaves linear or circular dsDNA target complementary to the spacer; Cas9 is inactive in the absence of the 2 guide RNAs (gRNA). Cas9 recognizes the protospacer adjacent motif (PAM) in the CRISPR repeat sequences to help distinguish self versus nonself, as targets within the bacterial CRISPR locus do not have PAMs. PAM recognition is also required for catalytic activity.</text>
</comment>
<dbReference type="AlphaFoldDB" id="A0A9D9N1U0"/>
<evidence type="ECO:0000313" key="15">
    <source>
        <dbReference type="Proteomes" id="UP000823638"/>
    </source>
</evidence>
<reference evidence="14" key="1">
    <citation type="submission" date="2020-10" db="EMBL/GenBank/DDBJ databases">
        <authorList>
            <person name="Gilroy R."/>
        </authorList>
    </citation>
    <scope>NUCLEOTIDE SEQUENCE</scope>
    <source>
        <strain evidence="14">10532</strain>
    </source>
</reference>
<accession>A0A9D9N1U0</accession>
<dbReference type="InterPro" id="IPR033114">
    <property type="entry name" value="HNH_CAS9"/>
</dbReference>
<evidence type="ECO:0000256" key="6">
    <source>
        <dbReference type="ARBA" id="ARBA00022842"/>
    </source>
</evidence>
<sequence>MNWRLGLDLGTNSIGWSVFSIDKSKVPSELVDLGVRIFSDGRDPKSKEPLAVERRTARGQRKIIYRRKIRRRKTFRLLQSQGLFPAEKEASQKIKSLDPWYLRFEALDRKLEPYELGRALFNLSVRRGFKSNRKDGSEKILEKDSSGDNLSQSEKINKLNTAIAESGARTLGEFLWISKEKNGGLRFAPGRMPYYPLRKMYEDEFKAIKEVQKEYYPDIAWDEVFDSIFNQRPLKPQERGKCQFMPENYRTFKAMPCAQKHRYLQDVFNLKYSDGNGKVMPLSQEQETAIIALMETKEKVTFKAIRKACGLGDECVFNLEANRDELRGNSTAVKMRNKKAFGSLWDELDLKTQDEVVEKLIVSEEDSEVLDYLSSFDLSQEQKEYIVSLVFPSGTTMLCKEVSEQIVDKMLEFKTQFHVAVQMLGYKYAEQDVEKSDLLPYYGKILVGSTIGGDLTKPESEPEKKYGKIANPTVHVALNQTRTVVNALIKQYGKPQQISIELSRDLKASREAKDKMQKIQNENQKRNAIINQKIKEAFSGIKYPNRQDRLKYRLWDELRDKLSSPKCLYCGKEISAAELFTENIQIEHILPYSRTLLDAESNLTVAHASCNAFKKEKTPYEAFKTNPPGYNWNEILERANKLKPAKARRFLENAMEDFEAGDGFIARQLTDNAYLSKTAMKYLKAVCDDIWCVNGGMTKLIRDKWKIDQILKAKLTEQEVVKKGLKPEQVGNYIKNRYDHRHHALDAVVIGLTDRSLVQKISTMNAKSQKNRIEVPAIPINFSELVEKVKSIVVSFKPDHGVEGKLSKETLLGKIKLEEKISLSQLKEDDIKKIKNERVRNEIQEKFNEVKKIKEVQKCFKDIYPDLKIFNEYYVTRVPVVSLKKEEDVESIIDKKIREKLKNFINENKGKKFEDLLQEFSEIEWTGNPQKGTGKKYKIKKVRCKNFVQKPINFGTEENARYYAPEDYYAAIVWEIPSGKQDKFKYEAQYIRRNEFDKNGSPIEKKPHPAAKKLGIAFKGDYLEFSQDNVWYKCRIAGLKGSDGRFDIRPIYAVTDCYDWVYSTSENMLEKCWINPKNQQGQKGQNFISVNVLFGEKSARFITVNPIGRVFRKKINLKTCSACR</sequence>
<keyword evidence="4 12" id="KW-0255">Endonuclease</keyword>
<keyword evidence="2 12" id="KW-0540">Nuclease</keyword>
<evidence type="ECO:0000256" key="8">
    <source>
        <dbReference type="ARBA" id="ARBA00023118"/>
    </source>
</evidence>
<dbReference type="Pfam" id="PF18470">
    <property type="entry name" value="Cas9_a"/>
    <property type="match status" value="1"/>
</dbReference>
<evidence type="ECO:0000256" key="10">
    <source>
        <dbReference type="ARBA" id="ARBA00023211"/>
    </source>
</evidence>
<comment type="similarity">
    <text evidence="12">Belongs to the CRISPR-associated Cas9 family.</text>
</comment>
<evidence type="ECO:0000313" key="14">
    <source>
        <dbReference type="EMBL" id="MBO8457219.1"/>
    </source>
</evidence>
<dbReference type="GO" id="GO:0046872">
    <property type="term" value="F:metal ion binding"/>
    <property type="evidence" value="ECO:0007669"/>
    <property type="project" value="UniProtKB-UniRule"/>
</dbReference>
<comment type="caution">
    <text evidence="12">Lacks conserved residue(s) required for the propagation of feature annotation.</text>
</comment>
<feature type="active site" description="For RuvC-like nuclease domain" evidence="12">
    <location>
        <position position="8"/>
    </location>
</feature>
<dbReference type="InterPro" id="IPR036397">
    <property type="entry name" value="RNaseH_sf"/>
</dbReference>
<evidence type="ECO:0000259" key="13">
    <source>
        <dbReference type="PROSITE" id="PS51749"/>
    </source>
</evidence>
<dbReference type="InterPro" id="IPR028629">
    <property type="entry name" value="Cas9"/>
</dbReference>
<feature type="domain" description="HNH Cas9-type" evidence="13">
    <location>
        <begin position="509"/>
        <end position="669"/>
    </location>
</feature>
<dbReference type="InterPro" id="IPR041383">
    <property type="entry name" value="RuvC_III"/>
</dbReference>
<dbReference type="SMART" id="SM00507">
    <property type="entry name" value="HNHc"/>
    <property type="match status" value="1"/>
</dbReference>
<keyword evidence="6" id="KW-0460">Magnesium</keyword>
<comment type="domain">
    <text evidence="12">Has 2 endonuclease domains. The discontinuous RuvC-like domain cleaves the target DNA noncomplementary to crRNA while the HNH nuclease domain cleaves the target DNA complementary to crRNA.</text>
</comment>
<dbReference type="Pfam" id="PF18541">
    <property type="entry name" value="RuvC_III"/>
    <property type="match status" value="1"/>
</dbReference>
<keyword evidence="9 12" id="KW-0238">DNA-binding</keyword>
<keyword evidence="7 12" id="KW-0694">RNA-binding</keyword>
<gene>
    <name evidence="12 14" type="primary">cas9</name>
    <name evidence="14" type="ORF">IAA81_03200</name>
</gene>
<feature type="active site" description="Proton acceptor for HNH nuclease domain" evidence="12">
    <location>
        <position position="588"/>
    </location>
</feature>
<proteinExistence type="inferred from homology"/>
<name>A0A9D9N1U0_9SPIR</name>
<reference evidence="14" key="2">
    <citation type="journal article" date="2021" name="PeerJ">
        <title>Extensive microbial diversity within the chicken gut microbiome revealed by metagenomics and culture.</title>
        <authorList>
            <person name="Gilroy R."/>
            <person name="Ravi A."/>
            <person name="Getino M."/>
            <person name="Pursley I."/>
            <person name="Horton D.L."/>
            <person name="Alikhan N.F."/>
            <person name="Baker D."/>
            <person name="Gharbi K."/>
            <person name="Hall N."/>
            <person name="Watson M."/>
            <person name="Adriaenssens E.M."/>
            <person name="Foster-Nyarko E."/>
            <person name="Jarju S."/>
            <person name="Secka A."/>
            <person name="Antonio M."/>
            <person name="Oren A."/>
            <person name="Chaudhuri R.R."/>
            <person name="La Ragione R."/>
            <person name="Hildebrand F."/>
            <person name="Pallen M.J."/>
        </authorList>
    </citation>
    <scope>NUCLEOTIDE SEQUENCE</scope>
    <source>
        <strain evidence="14">10532</strain>
    </source>
</reference>
<comment type="subunit">
    <text evidence="11 12">Monomer. Binds crRNA and tracrRNA.</text>
</comment>
<organism evidence="14 15">
    <name type="scientific">Candidatus Gallitreponema excrementavium</name>
    <dbReference type="NCBI Taxonomy" id="2840840"/>
    <lineage>
        <taxon>Bacteria</taxon>
        <taxon>Pseudomonadati</taxon>
        <taxon>Spirochaetota</taxon>
        <taxon>Spirochaetia</taxon>
        <taxon>Spirochaetales</taxon>
        <taxon>Candidatus Gallitreponema</taxon>
    </lineage>
</organism>
<comment type="caution">
    <text evidence="14">The sequence shown here is derived from an EMBL/GenBank/DDBJ whole genome shotgun (WGS) entry which is preliminary data.</text>
</comment>
<dbReference type="Proteomes" id="UP000823638">
    <property type="component" value="Unassembled WGS sequence"/>
</dbReference>
<keyword evidence="3" id="KW-0479">Metal-binding</keyword>
<dbReference type="GO" id="GO:0016787">
    <property type="term" value="F:hydrolase activity"/>
    <property type="evidence" value="ECO:0007669"/>
    <property type="project" value="UniProtKB-KW"/>
</dbReference>
<evidence type="ECO:0000256" key="12">
    <source>
        <dbReference type="HAMAP-Rule" id="MF_01480"/>
    </source>
</evidence>
<evidence type="ECO:0000256" key="1">
    <source>
        <dbReference type="ARBA" id="ARBA00001946"/>
    </source>
</evidence>
<keyword evidence="8 12" id="KW-0051">Antiviral defense</keyword>
<keyword evidence="5 12" id="KW-0378">Hydrolase</keyword>
<dbReference type="InterPro" id="IPR003615">
    <property type="entry name" value="HNH_nuc"/>
</dbReference>
<keyword evidence="10" id="KW-0464">Manganese</keyword>
<evidence type="ECO:0000256" key="2">
    <source>
        <dbReference type="ARBA" id="ARBA00022722"/>
    </source>
</evidence>
<evidence type="ECO:0000256" key="5">
    <source>
        <dbReference type="ARBA" id="ARBA00022801"/>
    </source>
</evidence>
<dbReference type="GO" id="GO:0051607">
    <property type="term" value="P:defense response to virus"/>
    <property type="evidence" value="ECO:0007669"/>
    <property type="project" value="UniProtKB-UniRule"/>
</dbReference>
<dbReference type="InterPro" id="IPR040619">
    <property type="entry name" value="Cas9_alpha-helical_lobe"/>
</dbReference>
<evidence type="ECO:0000256" key="4">
    <source>
        <dbReference type="ARBA" id="ARBA00022759"/>
    </source>
</evidence>
<evidence type="ECO:0000256" key="3">
    <source>
        <dbReference type="ARBA" id="ARBA00022723"/>
    </source>
</evidence>
<evidence type="ECO:0000256" key="7">
    <source>
        <dbReference type="ARBA" id="ARBA00022884"/>
    </source>
</evidence>
<dbReference type="NCBIfam" id="TIGR01865">
    <property type="entry name" value="cas_Csn1"/>
    <property type="match status" value="1"/>
</dbReference>
<evidence type="ECO:0000256" key="11">
    <source>
        <dbReference type="ARBA" id="ARBA00046380"/>
    </source>
</evidence>
<evidence type="ECO:0000256" key="9">
    <source>
        <dbReference type="ARBA" id="ARBA00023125"/>
    </source>
</evidence>
<dbReference type="Pfam" id="PF13395">
    <property type="entry name" value="HNH_4"/>
    <property type="match status" value="1"/>
</dbReference>
<dbReference type="GO" id="GO:0004519">
    <property type="term" value="F:endonuclease activity"/>
    <property type="evidence" value="ECO:0007669"/>
    <property type="project" value="UniProtKB-UniRule"/>
</dbReference>
<dbReference type="GO" id="GO:0003723">
    <property type="term" value="F:RNA binding"/>
    <property type="evidence" value="ECO:0007669"/>
    <property type="project" value="UniProtKB-UniRule"/>
</dbReference>
<dbReference type="GO" id="GO:0043571">
    <property type="term" value="P:maintenance of CRISPR repeat elements"/>
    <property type="evidence" value="ECO:0007669"/>
    <property type="project" value="UniProtKB-UniRule"/>
</dbReference>
<dbReference type="EMBL" id="JADIMM010000039">
    <property type="protein sequence ID" value="MBO8457219.1"/>
    <property type="molecule type" value="Genomic_DNA"/>
</dbReference>
<dbReference type="PROSITE" id="PS51749">
    <property type="entry name" value="HNH_CAS9"/>
    <property type="match status" value="1"/>
</dbReference>
<dbReference type="GO" id="GO:0003677">
    <property type="term" value="F:DNA binding"/>
    <property type="evidence" value="ECO:0007669"/>
    <property type="project" value="UniProtKB-UniRule"/>
</dbReference>
<comment type="cofactor">
    <cofactor evidence="1">
        <name>Mg(2+)</name>
        <dbReference type="ChEBI" id="CHEBI:18420"/>
    </cofactor>
</comment>
<dbReference type="HAMAP" id="MF_01480">
    <property type="entry name" value="Cas9"/>
    <property type="match status" value="1"/>
</dbReference>
<dbReference type="EC" id="3.1.-.-" evidence="12"/>